<organism evidence="2 3">
    <name type="scientific">Aspergillus oryzae</name>
    <name type="common">Yellow koji mold</name>
    <dbReference type="NCBI Taxonomy" id="5062"/>
    <lineage>
        <taxon>Eukaryota</taxon>
        <taxon>Fungi</taxon>
        <taxon>Dikarya</taxon>
        <taxon>Ascomycota</taxon>
        <taxon>Pezizomycotina</taxon>
        <taxon>Eurotiomycetes</taxon>
        <taxon>Eurotiomycetidae</taxon>
        <taxon>Eurotiales</taxon>
        <taxon>Aspergillaceae</taxon>
        <taxon>Aspergillus</taxon>
        <taxon>Aspergillus subgen. Circumdati</taxon>
    </lineage>
</organism>
<dbReference type="EMBL" id="BSYA01000001">
    <property type="protein sequence ID" value="GMG22532.1"/>
    <property type="molecule type" value="Genomic_DNA"/>
</dbReference>
<dbReference type="Proteomes" id="UP001165205">
    <property type="component" value="Unassembled WGS sequence"/>
</dbReference>
<feature type="region of interest" description="Disordered" evidence="1">
    <location>
        <begin position="140"/>
        <end position="173"/>
    </location>
</feature>
<accession>A0AAN5BS68</accession>
<name>A0AAN5BS68_ASPOZ</name>
<evidence type="ECO:0000313" key="2">
    <source>
        <dbReference type="EMBL" id="GMG22532.1"/>
    </source>
</evidence>
<gene>
    <name evidence="2" type="ORF">Aory04_000015900</name>
</gene>
<reference evidence="2" key="1">
    <citation type="submission" date="2023-04" db="EMBL/GenBank/DDBJ databases">
        <title>Aspergillus oryzae NBRC 4228.</title>
        <authorList>
            <person name="Ichikawa N."/>
            <person name="Sato H."/>
            <person name="Tonouchi N."/>
        </authorList>
    </citation>
    <scope>NUCLEOTIDE SEQUENCE</scope>
    <source>
        <strain evidence="2">NBRC 4228</strain>
    </source>
</reference>
<comment type="caution">
    <text evidence="2">The sequence shown here is derived from an EMBL/GenBank/DDBJ whole genome shotgun (WGS) entry which is preliminary data.</text>
</comment>
<protein>
    <submittedName>
        <fullName evidence="2">Unnamed protein product</fullName>
    </submittedName>
</protein>
<feature type="compositionally biased region" description="Basic and acidic residues" evidence="1">
    <location>
        <begin position="155"/>
        <end position="168"/>
    </location>
</feature>
<sequence>MVVFVDLDHDTFSKNHFSHGPDALPHHFAEPEKLTLSKLMVVGAPQSAKLATDDDTSIDPTHDASQFRLEEQNQNQNAFSVALGCYPYATLENQATLRLVRTYLGGLGTGIGEGCQGVKCGRGETCLAAQEIELEVECEADESSGSLQGTGYGNEEAHNHPNDRRDSREEEEPGYFRQEIIGIGGVVKHKAKKRVMVGACVVEHEDERETGQYLAREEAGQHRSWCGWCWRVIPSKSDLQK</sequence>
<evidence type="ECO:0000313" key="3">
    <source>
        <dbReference type="Proteomes" id="UP001165205"/>
    </source>
</evidence>
<proteinExistence type="predicted"/>
<evidence type="ECO:0000256" key="1">
    <source>
        <dbReference type="SAM" id="MobiDB-lite"/>
    </source>
</evidence>
<dbReference type="AlphaFoldDB" id="A0AAN5BS68"/>